<dbReference type="Pfam" id="PF04754">
    <property type="entry name" value="Transposase_31"/>
    <property type="match status" value="1"/>
</dbReference>
<accession>A0A797M486</accession>
<dbReference type="Proteomes" id="UP000845800">
    <property type="component" value="Unassembled WGS sequence"/>
</dbReference>
<organism evidence="3">
    <name type="scientific">Escherichia coli</name>
    <dbReference type="NCBI Taxonomy" id="562"/>
    <lineage>
        <taxon>Bacteria</taxon>
        <taxon>Pseudomonadati</taxon>
        <taxon>Pseudomonadota</taxon>
        <taxon>Gammaproteobacteria</taxon>
        <taxon>Enterobacterales</taxon>
        <taxon>Enterobacteriaceae</taxon>
        <taxon>Escherichia</taxon>
    </lineage>
</organism>
<dbReference type="RefSeq" id="WP_129708767.1">
    <property type="nucleotide sequence ID" value="NZ_CP182371.1"/>
</dbReference>
<dbReference type="InterPro" id="IPR006842">
    <property type="entry name" value="Transposase_31"/>
</dbReference>
<protein>
    <submittedName>
        <fullName evidence="3">Rpn family recombination-promoting nuclease/putative transposase</fullName>
    </submittedName>
</protein>
<dbReference type="InterPro" id="IPR051699">
    <property type="entry name" value="Rpn/YhgA-like_nuclease"/>
</dbReference>
<dbReference type="NCBIfam" id="TIGR01784">
    <property type="entry name" value="T_den_put_tspse"/>
    <property type="match status" value="1"/>
</dbReference>
<evidence type="ECO:0000259" key="2">
    <source>
        <dbReference type="Pfam" id="PF04754"/>
    </source>
</evidence>
<sequence length="319" mass="36795">MSEDTSSSDKQTDGVFKHDAVFKKMMEAPSVARDFLTGALPPEQLSRCNLNTLKLEPNTFVDPALRQVASDVVLSMKTTDGSDGYIYTLIEHQSSADKYIPVRMMYYVMSLIYRHYRQHNRVPLVIPVLFYHGKETPYPYSLSWPDCMDDPAFARELYGEAKAPRLIDVSLLDDEGLRRYEQMAALMLLMQCRGQNVDTRLDFLVQLIEIQKSENQKLLLLNYMVKTCDSASPDFLRELAERLPQHEEQIMTIAERLEQSAHKKGVQLGIQQGIQQERQRHLEETYSTARRMKQRGDSLEDIKDMLQLSDEQLQQALGH</sequence>
<gene>
    <name evidence="3" type="ORF">HJQ60_004876</name>
</gene>
<dbReference type="PANTHER" id="PTHR34611:SF2">
    <property type="entry name" value="INACTIVE RECOMBINATION-PROMOTING NUCLEASE-LIKE PROTEIN RPNE-RELATED"/>
    <property type="match status" value="1"/>
</dbReference>
<proteinExistence type="inferred from homology"/>
<dbReference type="PANTHER" id="PTHR34611">
    <property type="match status" value="1"/>
</dbReference>
<reference evidence="3" key="2">
    <citation type="submission" date="2020-03" db="EMBL/GenBank/DDBJ databases">
        <authorList>
            <consortium name="NCBI Pathogen Detection Project"/>
        </authorList>
    </citation>
    <scope>NUCLEOTIDE SEQUENCE</scope>
    <source>
        <strain evidence="3">AMC_487</strain>
    </source>
</reference>
<comment type="similarity">
    <text evidence="1">Belongs to the Rpn/YhgA-like nuclease family.</text>
</comment>
<reference evidence="3" key="1">
    <citation type="journal article" date="2018" name="Genome Biol.">
        <title>SKESA: strategic k-mer extension for scrupulous assemblies.</title>
        <authorList>
            <person name="Souvorov A."/>
            <person name="Agarwala R."/>
            <person name="Lipman D.J."/>
        </authorList>
    </citation>
    <scope>NUCLEOTIDE SEQUENCE [LARGE SCALE GENOMIC DNA]</scope>
    <source>
        <strain evidence="3">AMC_487</strain>
    </source>
</reference>
<comment type="caution">
    <text evidence="3">The sequence shown here is derived from an EMBL/GenBank/DDBJ whole genome shotgun (WGS) entry which is preliminary data.</text>
</comment>
<dbReference type="AlphaFoldDB" id="A0A797M486"/>
<dbReference type="GO" id="GO:0006310">
    <property type="term" value="P:DNA recombination"/>
    <property type="evidence" value="ECO:0007669"/>
    <property type="project" value="TreeGrafter"/>
</dbReference>
<evidence type="ECO:0000256" key="1">
    <source>
        <dbReference type="ARBA" id="ARBA00009787"/>
    </source>
</evidence>
<evidence type="ECO:0000313" key="3">
    <source>
        <dbReference type="EMBL" id="HAI5334796.1"/>
    </source>
</evidence>
<name>A0A797M486_ECOLX</name>
<dbReference type="InterPro" id="IPR010106">
    <property type="entry name" value="RpnA"/>
</dbReference>
<feature type="domain" description="Transposase (putative) YhgA-like" evidence="2">
    <location>
        <begin position="17"/>
        <end position="213"/>
    </location>
</feature>
<dbReference type="GO" id="GO:1990238">
    <property type="term" value="F:double-stranded DNA endonuclease activity"/>
    <property type="evidence" value="ECO:0007669"/>
    <property type="project" value="TreeGrafter"/>
</dbReference>
<dbReference type="EMBL" id="DABERK010000039">
    <property type="protein sequence ID" value="HAI5334796.1"/>
    <property type="molecule type" value="Genomic_DNA"/>
</dbReference>